<dbReference type="GO" id="GO:0005737">
    <property type="term" value="C:cytoplasm"/>
    <property type="evidence" value="ECO:0007669"/>
    <property type="project" value="TreeGrafter"/>
</dbReference>
<dbReference type="GO" id="GO:0005044">
    <property type="term" value="F:scavenger receptor activity"/>
    <property type="evidence" value="ECO:0007669"/>
    <property type="project" value="TreeGrafter"/>
</dbReference>
<dbReference type="EMBL" id="GDHF01018457">
    <property type="protein sequence ID" value="JAI33857.1"/>
    <property type="molecule type" value="Transcribed_RNA"/>
</dbReference>
<dbReference type="PANTHER" id="PTHR11923">
    <property type="entry name" value="SCAVENGER RECEPTOR CLASS B TYPE-1 SR-B1"/>
    <property type="match status" value="1"/>
</dbReference>
<evidence type="ECO:0000256" key="3">
    <source>
        <dbReference type="ARBA" id="ARBA00022475"/>
    </source>
</evidence>
<feature type="transmembrane region" description="Helical" evidence="8">
    <location>
        <begin position="7"/>
        <end position="29"/>
    </location>
</feature>
<keyword evidence="3" id="KW-1003">Cell membrane</keyword>
<accession>A0A0K8V4K3</accession>
<sequence>MPARKCFWSKIVLVALLGAISLILFVISLKINFQWALTQEHIRFRKGFPSQENWISSPYGTLKSYLFNVTNGEAFLNGSDSKIKLQEIGPIVYRIKGKNEILNQTDSSLTYQKLRYDDIQFDAVGSCAPDILNQTIILPNFILFGTAAKFHDWVFLVRHAFNAITVKEPVLIKETINYFLWNFTTPALNSLSSYVPNIVSNCGMLHNALKKKQEIYNVKIGSKNGVNNFFRVNSLNQKKFFPEQINRLKNLKQTTDSQYCPIELSEAFDNSLFTPYLDPEREITIIAGEACRTHLLNYVDTVHHLGFKGFRYAINDNSVETSCLEDAMGIKLHKGMFDVSKCLFNDVPSAFSLPHFYGSTYNWSEHFEGLSPNQKDHEAIIVIEPISGIPIEEKYRFQSNIPLPDMAGYSKELQRFSKMVIPTFWYEYDLDDLPPMVLFFMRFNVHVTPIAQPICTVFLLLFTIWCFLYTCVTLKGVKISHLLLNLLNYKSK</sequence>
<evidence type="ECO:0000256" key="2">
    <source>
        <dbReference type="ARBA" id="ARBA00010532"/>
    </source>
</evidence>
<comment type="subcellular location">
    <subcellularLocation>
        <location evidence="1">Cell membrane</location>
    </subcellularLocation>
</comment>
<keyword evidence="4 8" id="KW-0812">Transmembrane</keyword>
<comment type="similarity">
    <text evidence="2">Belongs to the CD36 family.</text>
</comment>
<keyword evidence="6 8" id="KW-0472">Membrane</keyword>
<dbReference type="AlphaFoldDB" id="A0A0K8V4K3"/>
<dbReference type="Pfam" id="PF01130">
    <property type="entry name" value="CD36"/>
    <property type="match status" value="1"/>
</dbReference>
<dbReference type="InterPro" id="IPR002159">
    <property type="entry name" value="CD36_fam"/>
</dbReference>
<dbReference type="OrthoDB" id="8187528at2759"/>
<dbReference type="PANTHER" id="PTHR11923:SF89">
    <property type="entry name" value="GH15894P"/>
    <property type="match status" value="1"/>
</dbReference>
<gene>
    <name evidence="9" type="primary">Scarb1_1</name>
    <name evidence="9" type="ORF">c0_g1_i1</name>
</gene>
<evidence type="ECO:0000256" key="1">
    <source>
        <dbReference type="ARBA" id="ARBA00004236"/>
    </source>
</evidence>
<name>A0A0K8V4K3_BACLA</name>
<dbReference type="GO" id="GO:0005886">
    <property type="term" value="C:plasma membrane"/>
    <property type="evidence" value="ECO:0007669"/>
    <property type="project" value="UniProtKB-SubCell"/>
</dbReference>
<keyword evidence="7" id="KW-0325">Glycoprotein</keyword>
<evidence type="ECO:0000313" key="9">
    <source>
        <dbReference type="EMBL" id="JAI33857.1"/>
    </source>
</evidence>
<organism evidence="9">
    <name type="scientific">Bactrocera latifrons</name>
    <name type="common">Malaysian fruit fly</name>
    <name type="synonym">Chaetodacus latifrons</name>
    <dbReference type="NCBI Taxonomy" id="174628"/>
    <lineage>
        <taxon>Eukaryota</taxon>
        <taxon>Metazoa</taxon>
        <taxon>Ecdysozoa</taxon>
        <taxon>Arthropoda</taxon>
        <taxon>Hexapoda</taxon>
        <taxon>Insecta</taxon>
        <taxon>Pterygota</taxon>
        <taxon>Neoptera</taxon>
        <taxon>Endopterygota</taxon>
        <taxon>Diptera</taxon>
        <taxon>Brachycera</taxon>
        <taxon>Muscomorpha</taxon>
        <taxon>Tephritoidea</taxon>
        <taxon>Tephritidae</taxon>
        <taxon>Bactrocera</taxon>
        <taxon>Bactrocera</taxon>
    </lineage>
</organism>
<keyword evidence="9" id="KW-0675">Receptor</keyword>
<evidence type="ECO:0000256" key="4">
    <source>
        <dbReference type="ARBA" id="ARBA00022692"/>
    </source>
</evidence>
<evidence type="ECO:0000256" key="5">
    <source>
        <dbReference type="ARBA" id="ARBA00022989"/>
    </source>
</evidence>
<evidence type="ECO:0000256" key="8">
    <source>
        <dbReference type="SAM" id="Phobius"/>
    </source>
</evidence>
<protein>
    <submittedName>
        <fullName evidence="9">Scavenger receptor class B member 1</fullName>
    </submittedName>
</protein>
<proteinExistence type="inferred from homology"/>
<reference evidence="9" key="1">
    <citation type="submission" date="2015-06" db="EMBL/GenBank/DDBJ databases">
        <authorList>
            <person name="Hoefler B.C."/>
            <person name="Straight P.D."/>
        </authorList>
    </citation>
    <scope>NUCLEOTIDE SEQUENCE</scope>
</reference>
<evidence type="ECO:0000256" key="7">
    <source>
        <dbReference type="ARBA" id="ARBA00023180"/>
    </source>
</evidence>
<keyword evidence="5 8" id="KW-1133">Transmembrane helix</keyword>
<feature type="transmembrane region" description="Helical" evidence="8">
    <location>
        <begin position="450"/>
        <end position="472"/>
    </location>
</feature>
<evidence type="ECO:0000256" key="6">
    <source>
        <dbReference type="ARBA" id="ARBA00023136"/>
    </source>
</evidence>